<keyword evidence="2" id="KW-1185">Reference proteome</keyword>
<evidence type="ECO:0000313" key="1">
    <source>
        <dbReference type="EMBL" id="MEE2565607.1"/>
    </source>
</evidence>
<proteinExistence type="predicted"/>
<accession>A0ABU7LWE5</accession>
<dbReference type="EMBL" id="JAZDRO010000001">
    <property type="protein sequence ID" value="MEE2565607.1"/>
    <property type="molecule type" value="Genomic_DNA"/>
</dbReference>
<sequence>MLTAGMALIAALALQTAGQPVETAECRIIADGIIPGRMHIPTRLRVDCARDATDADRLQAAASAVIARVPLDLPRSASPVIVPSARFERAANGNWQPAPGQRVFQVFPPLPRRMAERGYTDYACRYAVWPDAAGRPGDVEIECGLPRRARHVAVREVREAVATVRFLPVEDAYCFERVLHVTPEGTTETNPEDRLLCPPGSP</sequence>
<organism evidence="1 2">
    <name type="scientific">Hyphobacterium marinum</name>
    <dbReference type="NCBI Taxonomy" id="3116574"/>
    <lineage>
        <taxon>Bacteria</taxon>
        <taxon>Pseudomonadati</taxon>
        <taxon>Pseudomonadota</taxon>
        <taxon>Alphaproteobacteria</taxon>
        <taxon>Maricaulales</taxon>
        <taxon>Maricaulaceae</taxon>
        <taxon>Hyphobacterium</taxon>
    </lineage>
</organism>
<comment type="caution">
    <text evidence="1">The sequence shown here is derived from an EMBL/GenBank/DDBJ whole genome shotgun (WGS) entry which is preliminary data.</text>
</comment>
<reference evidence="1 2" key="1">
    <citation type="submission" date="2024-01" db="EMBL/GenBank/DDBJ databases">
        <title>Hyphobacterium bacterium isolated from marine sediment.</title>
        <authorList>
            <person name="Zhao S."/>
        </authorList>
    </citation>
    <scope>NUCLEOTIDE SEQUENCE [LARGE SCALE GENOMIC DNA]</scope>
    <source>
        <strain evidence="1 2">Y60-23</strain>
    </source>
</reference>
<protein>
    <submittedName>
        <fullName evidence="1">Uncharacterized protein</fullName>
    </submittedName>
</protein>
<dbReference type="RefSeq" id="WP_330195142.1">
    <property type="nucleotide sequence ID" value="NZ_JAZDRO010000001.1"/>
</dbReference>
<gene>
    <name evidence="1" type="ORF">V0U35_02850</name>
</gene>
<evidence type="ECO:0000313" key="2">
    <source>
        <dbReference type="Proteomes" id="UP001310692"/>
    </source>
</evidence>
<name>A0ABU7LWE5_9PROT</name>
<dbReference type="Proteomes" id="UP001310692">
    <property type="component" value="Unassembled WGS sequence"/>
</dbReference>